<dbReference type="Proteomes" id="UP000230390">
    <property type="component" value="Unassembled WGS sequence"/>
</dbReference>
<dbReference type="SUPFAM" id="SSF161098">
    <property type="entry name" value="MetI-like"/>
    <property type="match status" value="1"/>
</dbReference>
<dbReference type="PANTHER" id="PTHR43632:SF1">
    <property type="entry name" value="PERMEASE COMPONENT OF TUNGSTATE ABC TRANSPORTER"/>
    <property type="match status" value="1"/>
</dbReference>
<reference evidence="7 8" key="1">
    <citation type="submission" date="2017-10" db="EMBL/GenBank/DDBJ databases">
        <title>Massilia psychrophilum sp. nov., a novel purple-pigmented bacterium isolated from Tianshan glacier, Xinjiang Municipality, China.</title>
        <authorList>
            <person name="Wang H."/>
        </authorList>
    </citation>
    <scope>NUCLEOTIDE SEQUENCE [LARGE SCALE GENOMIC DNA]</scope>
    <source>
        <strain evidence="7 8">JCM 30074</strain>
    </source>
</reference>
<organism evidence="7 8">
    <name type="scientific">Massilia eurypsychrophila</name>
    <dbReference type="NCBI Taxonomy" id="1485217"/>
    <lineage>
        <taxon>Bacteria</taxon>
        <taxon>Pseudomonadati</taxon>
        <taxon>Pseudomonadota</taxon>
        <taxon>Betaproteobacteria</taxon>
        <taxon>Burkholderiales</taxon>
        <taxon>Oxalobacteraceae</taxon>
        <taxon>Telluria group</taxon>
        <taxon>Massilia</taxon>
    </lineage>
</organism>
<evidence type="ECO:0000256" key="4">
    <source>
        <dbReference type="ARBA" id="ARBA00023136"/>
    </source>
</evidence>
<keyword evidence="5" id="KW-0813">Transport</keyword>
<dbReference type="GO" id="GO:0055085">
    <property type="term" value="P:transmembrane transport"/>
    <property type="evidence" value="ECO:0007669"/>
    <property type="project" value="InterPro"/>
</dbReference>
<feature type="transmembrane region" description="Helical" evidence="5">
    <location>
        <begin position="33"/>
        <end position="53"/>
    </location>
</feature>
<dbReference type="OrthoDB" id="9781724at2"/>
<comment type="caution">
    <text evidence="7">The sequence shown here is derived from an EMBL/GenBank/DDBJ whole genome shotgun (WGS) entry which is preliminary data.</text>
</comment>
<feature type="transmembrane region" description="Helical" evidence="5">
    <location>
        <begin position="143"/>
        <end position="167"/>
    </location>
</feature>
<comment type="subcellular location">
    <subcellularLocation>
        <location evidence="1 5">Cell membrane</location>
        <topology evidence="1 5">Multi-pass membrane protein</topology>
    </subcellularLocation>
</comment>
<dbReference type="CDD" id="cd06261">
    <property type="entry name" value="TM_PBP2"/>
    <property type="match status" value="1"/>
</dbReference>
<keyword evidence="2 5" id="KW-0812">Transmembrane</keyword>
<sequence length="235" mass="24494">MPILDAIRAAFALLLSGDAALWTIVWISLKTSVVGLLLAAPVAIVLGYAIASFRFGGRRLVIWLVQASLSMPTVLIGLLLYLMLSRQGPMGGLQWLFSQSGIIAGQCLIALPVLLAYTLAAVQAADPRYAETAITLGAGRWRVMATVLFEARFGVMAAVISGFGRVISEVGCALMVGGNIAGETRTITTAIALETSKGEFAQGIALGIVLIVVALAMNGALMLAQGDAHAARGRL</sequence>
<feature type="transmembrane region" description="Helical" evidence="5">
    <location>
        <begin position="7"/>
        <end position="27"/>
    </location>
</feature>
<dbReference type="PANTHER" id="PTHR43632">
    <property type="entry name" value="PERMEASE COMPONENT OF TUNGSTATE ABC TRANSPORTER"/>
    <property type="match status" value="1"/>
</dbReference>
<feature type="transmembrane region" description="Helical" evidence="5">
    <location>
        <begin position="102"/>
        <end position="122"/>
    </location>
</feature>
<dbReference type="InterPro" id="IPR035906">
    <property type="entry name" value="MetI-like_sf"/>
</dbReference>
<feature type="transmembrane region" description="Helical" evidence="5">
    <location>
        <begin position="203"/>
        <end position="224"/>
    </location>
</feature>
<evidence type="ECO:0000256" key="3">
    <source>
        <dbReference type="ARBA" id="ARBA00022989"/>
    </source>
</evidence>
<keyword evidence="3 5" id="KW-1133">Transmembrane helix</keyword>
<dbReference type="Gene3D" id="1.10.3720.10">
    <property type="entry name" value="MetI-like"/>
    <property type="match status" value="1"/>
</dbReference>
<evidence type="ECO:0000256" key="5">
    <source>
        <dbReference type="RuleBase" id="RU363032"/>
    </source>
</evidence>
<dbReference type="NCBIfam" id="NF038017">
    <property type="entry name" value="ABC_perm1"/>
    <property type="match status" value="1"/>
</dbReference>
<dbReference type="InterPro" id="IPR000515">
    <property type="entry name" value="MetI-like"/>
</dbReference>
<keyword evidence="8" id="KW-1185">Reference proteome</keyword>
<evidence type="ECO:0000259" key="6">
    <source>
        <dbReference type="PROSITE" id="PS50928"/>
    </source>
</evidence>
<dbReference type="EMBL" id="PDOC01000002">
    <property type="protein sequence ID" value="PIL46109.1"/>
    <property type="molecule type" value="Genomic_DNA"/>
</dbReference>
<gene>
    <name evidence="7" type="ORF">CR105_03180</name>
</gene>
<dbReference type="GO" id="GO:0005886">
    <property type="term" value="C:plasma membrane"/>
    <property type="evidence" value="ECO:0007669"/>
    <property type="project" value="UniProtKB-SubCell"/>
</dbReference>
<name>A0A2G8TJI2_9BURK</name>
<proteinExistence type="inferred from homology"/>
<accession>A0A2G8TJI2</accession>
<evidence type="ECO:0000313" key="7">
    <source>
        <dbReference type="EMBL" id="PIL46109.1"/>
    </source>
</evidence>
<evidence type="ECO:0000256" key="2">
    <source>
        <dbReference type="ARBA" id="ARBA00022692"/>
    </source>
</evidence>
<dbReference type="InterPro" id="IPR049783">
    <property type="entry name" value="ABC_perm_TupB-like"/>
</dbReference>
<keyword evidence="4 5" id="KW-0472">Membrane</keyword>
<feature type="transmembrane region" description="Helical" evidence="5">
    <location>
        <begin position="60"/>
        <end position="82"/>
    </location>
</feature>
<dbReference type="RefSeq" id="WP_099786998.1">
    <property type="nucleotide sequence ID" value="NZ_JBHLYV010000001.1"/>
</dbReference>
<evidence type="ECO:0000313" key="8">
    <source>
        <dbReference type="Proteomes" id="UP000230390"/>
    </source>
</evidence>
<protein>
    <submittedName>
        <fullName evidence="7">ABC transporter permease</fullName>
    </submittedName>
</protein>
<feature type="domain" description="ABC transmembrane type-1" evidence="6">
    <location>
        <begin position="25"/>
        <end position="221"/>
    </location>
</feature>
<evidence type="ECO:0000256" key="1">
    <source>
        <dbReference type="ARBA" id="ARBA00004651"/>
    </source>
</evidence>
<dbReference type="AlphaFoldDB" id="A0A2G8TJI2"/>
<comment type="similarity">
    <text evidence="5">Belongs to the binding-protein-dependent transport system permease family.</text>
</comment>
<dbReference type="PROSITE" id="PS50928">
    <property type="entry name" value="ABC_TM1"/>
    <property type="match status" value="1"/>
</dbReference>
<dbReference type="Pfam" id="PF00528">
    <property type="entry name" value="BPD_transp_1"/>
    <property type="match status" value="1"/>
</dbReference>